<keyword evidence="2" id="KW-1185">Reference proteome</keyword>
<reference evidence="1" key="1">
    <citation type="submission" date="2021-03" db="EMBL/GenBank/DDBJ databases">
        <authorList>
            <person name="Tagirdzhanova G."/>
        </authorList>
    </citation>
    <scope>NUCLEOTIDE SEQUENCE</scope>
</reference>
<dbReference type="Proteomes" id="UP000664534">
    <property type="component" value="Unassembled WGS sequence"/>
</dbReference>
<comment type="caution">
    <text evidence="1">The sequence shown here is derived from an EMBL/GenBank/DDBJ whole genome shotgun (WGS) entry which is preliminary data.</text>
</comment>
<protein>
    <submittedName>
        <fullName evidence="1">Uncharacterized protein</fullName>
    </submittedName>
</protein>
<evidence type="ECO:0000313" key="2">
    <source>
        <dbReference type="Proteomes" id="UP000664534"/>
    </source>
</evidence>
<dbReference type="OrthoDB" id="5382638at2759"/>
<name>A0A8H3PJQ7_9LECA</name>
<proteinExistence type="predicted"/>
<dbReference type="AlphaFoldDB" id="A0A8H3PJQ7"/>
<accession>A0A8H3PJQ7</accession>
<gene>
    <name evidence="1" type="ORF">IMSHALPRED_003155</name>
</gene>
<evidence type="ECO:0000313" key="1">
    <source>
        <dbReference type="EMBL" id="CAF9942019.1"/>
    </source>
</evidence>
<sequence length="555" mass="61111">MLFRPIFPLFYVFGVYARPETYSSLDKRTFDGFPERNITCLGSSYEVQLPLRSDGTNLNELTMQQLCAKSIYGGAPEGWNLGGWCSKGLRYSVKRLFGEPIYDENQNLDHDDSTHPQGVSFDLSLPGGFPEVFDPRFLLGCFNRCFCNYGVDDLTIQPRRDDPNIADAYLEHSDASGEIMLDVADDIDTMEHEHTGRLGEVEVETVGLREMVEPTTIDGIAVLSADDDPPWRLNMDAGNYITCEGDLPWFPLPDPYPTDSFQNPQELCAVQFSGGLSGANAGGYCHRSNPRGPFGSYAYQNYVWFSDEMTPRYEYTWHGPNFFLAASLRTYCYAHCWCNSVGRNRTATPAFTVWQFLRDGQLVMHADGSTDYGKRSPLSKGIFNRLATVLPPQSGGRAGTCGADGRQFCPSTWPTEVLGGIPRAPPYSTEVGPPVIASPGSASTGSATNMTVCGNRCSAQSECSPSISGVDCDCAFPDEWDAGLLGLDPVVPPSICVALDIETFGVFSGLFGRDERAQRYVDKRGVPHRCRCNATYTGNECCGSRDGMVWLDIKT</sequence>
<dbReference type="EMBL" id="CAJPDT010000165">
    <property type="protein sequence ID" value="CAF9942019.1"/>
    <property type="molecule type" value="Genomic_DNA"/>
</dbReference>
<organism evidence="1 2">
    <name type="scientific">Imshaugia aleurites</name>
    <dbReference type="NCBI Taxonomy" id="172621"/>
    <lineage>
        <taxon>Eukaryota</taxon>
        <taxon>Fungi</taxon>
        <taxon>Dikarya</taxon>
        <taxon>Ascomycota</taxon>
        <taxon>Pezizomycotina</taxon>
        <taxon>Lecanoromycetes</taxon>
        <taxon>OSLEUM clade</taxon>
        <taxon>Lecanoromycetidae</taxon>
        <taxon>Lecanorales</taxon>
        <taxon>Lecanorineae</taxon>
        <taxon>Parmeliaceae</taxon>
        <taxon>Imshaugia</taxon>
    </lineage>
</organism>